<comment type="caution">
    <text evidence="1">The sequence shown here is derived from an EMBL/GenBank/DDBJ whole genome shotgun (WGS) entry which is preliminary data.</text>
</comment>
<dbReference type="AlphaFoldDB" id="A0A926J4L7"/>
<accession>A0A926J4L7</accession>
<organism evidence="1 2">
    <name type="scientific">Paracoccus amoyensis</name>
    <dbReference type="NCBI Taxonomy" id="2760093"/>
    <lineage>
        <taxon>Bacteria</taxon>
        <taxon>Pseudomonadati</taxon>
        <taxon>Pseudomonadota</taxon>
        <taxon>Alphaproteobacteria</taxon>
        <taxon>Rhodobacterales</taxon>
        <taxon>Paracoccaceae</taxon>
        <taxon>Paracoccus</taxon>
    </lineage>
</organism>
<name>A0A926J4L7_9RHOB</name>
<evidence type="ECO:0000313" key="1">
    <source>
        <dbReference type="EMBL" id="MBC9245167.1"/>
    </source>
</evidence>
<dbReference type="GO" id="GO:0005509">
    <property type="term" value="F:calcium ion binding"/>
    <property type="evidence" value="ECO:0007669"/>
    <property type="project" value="InterPro"/>
</dbReference>
<reference evidence="1" key="1">
    <citation type="submission" date="2020-08" db="EMBL/GenBank/DDBJ databases">
        <title>Paracoccus amoyensis sp. nov., isolated from the surface seawater at coast of Xiamen, Fujian.</title>
        <authorList>
            <person name="Lyu L."/>
        </authorList>
    </citation>
    <scope>NUCLEOTIDE SEQUENCE</scope>
    <source>
        <strain evidence="1">11-3</strain>
    </source>
</reference>
<gene>
    <name evidence="1" type="ORF">H4P12_00205</name>
</gene>
<protein>
    <submittedName>
        <fullName evidence="1">Uncharacterized protein</fullName>
    </submittedName>
</protein>
<sequence>MRDSRTCRLANDTLKDGIRNDTLRRGRGNDTVLGNDGLAGNDLIAGGTGRDVVIYRYSHGVDVITDFPNNVDTIQIIKPNLDSWAELRPYMSASGANVVINFG</sequence>
<dbReference type="RefSeq" id="WP_187791596.1">
    <property type="nucleotide sequence ID" value="NZ_JACOQL010000001.1"/>
</dbReference>
<dbReference type="SUPFAM" id="SSF51120">
    <property type="entry name" value="beta-Roll"/>
    <property type="match status" value="1"/>
</dbReference>
<dbReference type="InterPro" id="IPR001343">
    <property type="entry name" value="Hemolysn_Ca-bd"/>
</dbReference>
<evidence type="ECO:0000313" key="2">
    <source>
        <dbReference type="Proteomes" id="UP000608594"/>
    </source>
</evidence>
<dbReference type="InterPro" id="IPR011049">
    <property type="entry name" value="Serralysin-like_metalloprot_C"/>
</dbReference>
<dbReference type="PRINTS" id="PR00313">
    <property type="entry name" value="CABNDNGRPT"/>
</dbReference>
<dbReference type="Proteomes" id="UP000608594">
    <property type="component" value="Unassembled WGS sequence"/>
</dbReference>
<dbReference type="Gene3D" id="2.150.10.10">
    <property type="entry name" value="Serralysin-like metalloprotease, C-terminal"/>
    <property type="match status" value="1"/>
</dbReference>
<dbReference type="EMBL" id="JACOQL010000001">
    <property type="protein sequence ID" value="MBC9245167.1"/>
    <property type="molecule type" value="Genomic_DNA"/>
</dbReference>
<dbReference type="Pfam" id="PF00353">
    <property type="entry name" value="HemolysinCabind"/>
    <property type="match status" value="1"/>
</dbReference>
<keyword evidence="2" id="KW-1185">Reference proteome</keyword>
<proteinExistence type="predicted"/>